<accession>A0A6J1D6W7</accession>
<evidence type="ECO:0000256" key="6">
    <source>
        <dbReference type="PIRSR" id="PIRSR602401-1"/>
    </source>
</evidence>
<evidence type="ECO:0000256" key="2">
    <source>
        <dbReference type="ARBA" id="ARBA00022723"/>
    </source>
</evidence>
<dbReference type="InterPro" id="IPR002401">
    <property type="entry name" value="Cyt_P450_E_grp-I"/>
</dbReference>
<organism evidence="8 9">
    <name type="scientific">Momordica charantia</name>
    <name type="common">Bitter gourd</name>
    <name type="synonym">Balsam pear</name>
    <dbReference type="NCBI Taxonomy" id="3673"/>
    <lineage>
        <taxon>Eukaryota</taxon>
        <taxon>Viridiplantae</taxon>
        <taxon>Streptophyta</taxon>
        <taxon>Embryophyta</taxon>
        <taxon>Tracheophyta</taxon>
        <taxon>Spermatophyta</taxon>
        <taxon>Magnoliopsida</taxon>
        <taxon>eudicotyledons</taxon>
        <taxon>Gunneridae</taxon>
        <taxon>Pentapetalae</taxon>
        <taxon>rosids</taxon>
        <taxon>fabids</taxon>
        <taxon>Cucurbitales</taxon>
        <taxon>Cucurbitaceae</taxon>
        <taxon>Momordiceae</taxon>
        <taxon>Momordica</taxon>
    </lineage>
</organism>
<dbReference type="AlphaFoldDB" id="A0A6J1D6W7"/>
<dbReference type="KEGG" id="mcha:111017895"/>
<keyword evidence="4 6" id="KW-0408">Iron</keyword>
<dbReference type="OrthoDB" id="2789670at2759"/>
<feature type="binding site" description="axial binding residue" evidence="6">
    <location>
        <position position="145"/>
    </location>
    <ligand>
        <name>heme</name>
        <dbReference type="ChEBI" id="CHEBI:30413"/>
    </ligand>
    <ligandPart>
        <name>Fe</name>
        <dbReference type="ChEBI" id="CHEBI:18248"/>
    </ligandPart>
</feature>
<dbReference type="GO" id="GO:0004497">
    <property type="term" value="F:monooxygenase activity"/>
    <property type="evidence" value="ECO:0007669"/>
    <property type="project" value="UniProtKB-KW"/>
</dbReference>
<keyword evidence="1 6" id="KW-0349">Heme</keyword>
<dbReference type="SUPFAM" id="SSF48264">
    <property type="entry name" value="Cytochrome P450"/>
    <property type="match status" value="1"/>
</dbReference>
<dbReference type="InterPro" id="IPR050651">
    <property type="entry name" value="Plant_Cytochrome_P450_Monoox"/>
</dbReference>
<comment type="similarity">
    <text evidence="7">Belongs to the cytochrome P450 family.</text>
</comment>
<name>A0A6J1D6W7_MOMCH</name>
<evidence type="ECO:0000313" key="9">
    <source>
        <dbReference type="RefSeq" id="XP_022149478.1"/>
    </source>
</evidence>
<dbReference type="GO" id="GO:0005506">
    <property type="term" value="F:iron ion binding"/>
    <property type="evidence" value="ECO:0007669"/>
    <property type="project" value="InterPro"/>
</dbReference>
<evidence type="ECO:0000256" key="1">
    <source>
        <dbReference type="ARBA" id="ARBA00022617"/>
    </source>
</evidence>
<evidence type="ECO:0000256" key="4">
    <source>
        <dbReference type="ARBA" id="ARBA00023004"/>
    </source>
</evidence>
<dbReference type="Proteomes" id="UP000504603">
    <property type="component" value="Unplaced"/>
</dbReference>
<gene>
    <name evidence="9" type="primary">LOC111017895</name>
</gene>
<dbReference type="InterPro" id="IPR001128">
    <property type="entry name" value="Cyt_P450"/>
</dbReference>
<dbReference type="GeneID" id="111017895"/>
<dbReference type="PRINTS" id="PR00463">
    <property type="entry name" value="EP450I"/>
</dbReference>
<dbReference type="PANTHER" id="PTHR47947">
    <property type="entry name" value="CYTOCHROME P450 82C3-RELATED"/>
    <property type="match status" value="1"/>
</dbReference>
<keyword evidence="5 7" id="KW-0503">Monooxygenase</keyword>
<dbReference type="GO" id="GO:0016705">
    <property type="term" value="F:oxidoreductase activity, acting on paired donors, with incorporation or reduction of molecular oxygen"/>
    <property type="evidence" value="ECO:0007669"/>
    <property type="project" value="InterPro"/>
</dbReference>
<keyword evidence="8" id="KW-1185">Reference proteome</keyword>
<comment type="cofactor">
    <cofactor evidence="6">
        <name>heme</name>
        <dbReference type="ChEBI" id="CHEBI:30413"/>
    </cofactor>
</comment>
<keyword evidence="2 6" id="KW-0479">Metal-binding</keyword>
<sequence>MQVLLRAGTDTSSVTLNWAMTQLLNNPEVLAKAKAELDANVGQDRFVDESDLANLNFLQAIVSETLRLQPAAPMLLSHYSSEDCTVAGYDIPRGTTLLVNAWAIHRDPKLWDDPTRFRPERFLGSAANESQCNKVIAFGLGRRACPGETMALRFVGLTLGLLIQCYEWKKGGEEEIDMGEGGGITIHKAKPLEVMCKPRPVMDKLQFNALHKI</sequence>
<dbReference type="PRINTS" id="PR00385">
    <property type="entry name" value="P450"/>
</dbReference>
<evidence type="ECO:0000256" key="7">
    <source>
        <dbReference type="RuleBase" id="RU000461"/>
    </source>
</evidence>
<dbReference type="Pfam" id="PF00067">
    <property type="entry name" value="p450"/>
    <property type="match status" value="1"/>
</dbReference>
<dbReference type="InterPro" id="IPR036396">
    <property type="entry name" value="Cyt_P450_sf"/>
</dbReference>
<evidence type="ECO:0000313" key="8">
    <source>
        <dbReference type="Proteomes" id="UP000504603"/>
    </source>
</evidence>
<dbReference type="PANTHER" id="PTHR47947:SF24">
    <property type="entry name" value="ISOFLAVONE 2'-HYDROXYLASE-LIKE"/>
    <property type="match status" value="1"/>
</dbReference>
<evidence type="ECO:0000256" key="3">
    <source>
        <dbReference type="ARBA" id="ARBA00023002"/>
    </source>
</evidence>
<dbReference type="Gene3D" id="1.10.630.10">
    <property type="entry name" value="Cytochrome P450"/>
    <property type="match status" value="1"/>
</dbReference>
<keyword evidence="3 7" id="KW-0560">Oxidoreductase</keyword>
<dbReference type="InterPro" id="IPR017972">
    <property type="entry name" value="Cyt_P450_CS"/>
</dbReference>
<protein>
    <submittedName>
        <fullName evidence="9">Cytochrome P450 81D1-like</fullName>
    </submittedName>
</protein>
<dbReference type="RefSeq" id="XP_022149478.1">
    <property type="nucleotide sequence ID" value="XM_022293786.1"/>
</dbReference>
<dbReference type="PROSITE" id="PS00086">
    <property type="entry name" value="CYTOCHROME_P450"/>
    <property type="match status" value="1"/>
</dbReference>
<proteinExistence type="inferred from homology"/>
<evidence type="ECO:0000256" key="5">
    <source>
        <dbReference type="ARBA" id="ARBA00023033"/>
    </source>
</evidence>
<dbReference type="GO" id="GO:0020037">
    <property type="term" value="F:heme binding"/>
    <property type="evidence" value="ECO:0007669"/>
    <property type="project" value="InterPro"/>
</dbReference>
<reference evidence="9" key="1">
    <citation type="submission" date="2025-08" db="UniProtKB">
        <authorList>
            <consortium name="RefSeq"/>
        </authorList>
    </citation>
    <scope>IDENTIFICATION</scope>
    <source>
        <strain evidence="9">OHB3-1</strain>
    </source>
</reference>